<gene>
    <name evidence="4" type="ORF">UFOPK2731_00739</name>
    <name evidence="5" type="ORF">UFOPK3161_00516</name>
    <name evidence="3" type="ORF">UFOPK3962_00484</name>
    <name evidence="6" type="ORF">UFOPK4427_00648</name>
</gene>
<name>A0A6J7W0M2_9ZZZZ</name>
<feature type="compositionally biased region" description="Low complexity" evidence="1">
    <location>
        <begin position="70"/>
        <end position="82"/>
    </location>
</feature>
<feature type="region of interest" description="Disordered" evidence="1">
    <location>
        <begin position="52"/>
        <end position="164"/>
    </location>
</feature>
<feature type="transmembrane region" description="Helical" evidence="2">
    <location>
        <begin position="28"/>
        <end position="47"/>
    </location>
</feature>
<keyword evidence="2" id="KW-1133">Transmembrane helix</keyword>
<dbReference type="EMBL" id="CAFBRY010000013">
    <property type="protein sequence ID" value="CAB5143566.1"/>
    <property type="molecule type" value="Genomic_DNA"/>
</dbReference>
<evidence type="ECO:0000313" key="3">
    <source>
        <dbReference type="EMBL" id="CAB4334631.1"/>
    </source>
</evidence>
<dbReference type="EMBL" id="CAESAH010000008">
    <property type="protein sequence ID" value="CAB4334631.1"/>
    <property type="molecule type" value="Genomic_DNA"/>
</dbReference>
<accession>A0A6J7W0M2</accession>
<sequence>MSPDQKPEWFQIADADNAASTRKISKGLPIMAILAFAAIIGVGTIVAQTQDEAPANATETVAPAVNSNQSSAPSETTAPSTEVIETKDSAGSLSSLTPAKGSQDNESVAPTPAVTNSPVAPKATSTPGVSNPLGKKPTGGEHEGNEHQGNEHEGGDDDNEGEDD</sequence>
<evidence type="ECO:0000256" key="2">
    <source>
        <dbReference type="SAM" id="Phobius"/>
    </source>
</evidence>
<evidence type="ECO:0000313" key="6">
    <source>
        <dbReference type="EMBL" id="CAB5143566.1"/>
    </source>
</evidence>
<evidence type="ECO:0000256" key="1">
    <source>
        <dbReference type="SAM" id="MobiDB-lite"/>
    </source>
</evidence>
<feature type="compositionally biased region" description="Basic and acidic residues" evidence="1">
    <location>
        <begin position="138"/>
        <end position="153"/>
    </location>
</feature>
<organism evidence="6">
    <name type="scientific">freshwater metagenome</name>
    <dbReference type="NCBI Taxonomy" id="449393"/>
    <lineage>
        <taxon>unclassified sequences</taxon>
        <taxon>metagenomes</taxon>
        <taxon>ecological metagenomes</taxon>
    </lineage>
</organism>
<feature type="compositionally biased region" description="Acidic residues" evidence="1">
    <location>
        <begin position="154"/>
        <end position="164"/>
    </location>
</feature>
<dbReference type="EMBL" id="CAFABC010000008">
    <property type="protein sequence ID" value="CAB4820435.1"/>
    <property type="molecule type" value="Genomic_DNA"/>
</dbReference>
<dbReference type="AlphaFoldDB" id="A0A6J7W0M2"/>
<keyword evidence="2" id="KW-0472">Membrane</keyword>
<dbReference type="EMBL" id="CAEZYO010000017">
    <property type="protein sequence ID" value="CAB4729633.1"/>
    <property type="molecule type" value="Genomic_DNA"/>
</dbReference>
<proteinExistence type="predicted"/>
<feature type="compositionally biased region" description="Polar residues" evidence="1">
    <location>
        <begin position="89"/>
        <end position="129"/>
    </location>
</feature>
<evidence type="ECO:0000313" key="5">
    <source>
        <dbReference type="EMBL" id="CAB4820435.1"/>
    </source>
</evidence>
<evidence type="ECO:0000313" key="4">
    <source>
        <dbReference type="EMBL" id="CAB4729633.1"/>
    </source>
</evidence>
<protein>
    <submittedName>
        <fullName evidence="6">Unannotated protein</fullName>
    </submittedName>
</protein>
<reference evidence="6" key="1">
    <citation type="submission" date="2020-05" db="EMBL/GenBank/DDBJ databases">
        <authorList>
            <person name="Chiriac C."/>
            <person name="Salcher M."/>
            <person name="Ghai R."/>
            <person name="Kavagutti S V."/>
        </authorList>
    </citation>
    <scope>NUCLEOTIDE SEQUENCE</scope>
</reference>
<keyword evidence="2" id="KW-0812">Transmembrane</keyword>